<evidence type="ECO:0000313" key="1">
    <source>
        <dbReference type="EMBL" id="MCV6823164.1"/>
    </source>
</evidence>
<organism evidence="1 2">
    <name type="scientific">Halocynthiibacter halioticoli</name>
    <dbReference type="NCBI Taxonomy" id="2986804"/>
    <lineage>
        <taxon>Bacteria</taxon>
        <taxon>Pseudomonadati</taxon>
        <taxon>Pseudomonadota</taxon>
        <taxon>Alphaproteobacteria</taxon>
        <taxon>Rhodobacterales</taxon>
        <taxon>Paracoccaceae</taxon>
        <taxon>Halocynthiibacter</taxon>
    </lineage>
</organism>
<dbReference type="AlphaFoldDB" id="A0AAE3IWB1"/>
<comment type="caution">
    <text evidence="1">The sequence shown here is derived from an EMBL/GenBank/DDBJ whole genome shotgun (WGS) entry which is preliminary data.</text>
</comment>
<reference evidence="1" key="1">
    <citation type="submission" date="2022-10" db="EMBL/GenBank/DDBJ databases">
        <authorList>
            <person name="Yue Y."/>
        </authorList>
    </citation>
    <scope>NUCLEOTIDE SEQUENCE</scope>
    <source>
        <strain evidence="1">Z654</strain>
    </source>
</reference>
<keyword evidence="2" id="KW-1185">Reference proteome</keyword>
<protein>
    <submittedName>
        <fullName evidence="1">Uncharacterized protein</fullName>
    </submittedName>
</protein>
<name>A0AAE3IWB1_9RHOB</name>
<accession>A0AAE3IWB1</accession>
<dbReference type="EMBL" id="JAOYFC010000001">
    <property type="protein sequence ID" value="MCV6823164.1"/>
    <property type="molecule type" value="Genomic_DNA"/>
</dbReference>
<dbReference type="Proteomes" id="UP001208041">
    <property type="component" value="Unassembled WGS sequence"/>
</dbReference>
<sequence length="222" mass="25184">MTTTTTPPVTLDIGKLWEALGLDAPMATEFESEIEFIARAYDPKNRSVSKLSAKERKALYGKIEKSASTLLAQLSHLPPSAEWELEEAGFALEPEGFDEAIMDTENEGLGYGEFLVEKLQAALPELNVLVEYALTEHKRPRARPKQNQSLEDTITKLGKVFEYFTGDVPMASYSYNEIDQERPYHGRFFDFLYAFFWSVNGRQFPTSHTIGDTARRVFGLRK</sequence>
<evidence type="ECO:0000313" key="2">
    <source>
        <dbReference type="Proteomes" id="UP001208041"/>
    </source>
</evidence>
<proteinExistence type="predicted"/>
<dbReference type="RefSeq" id="WP_263951994.1">
    <property type="nucleotide sequence ID" value="NZ_JAOYFC010000001.1"/>
</dbReference>
<gene>
    <name evidence="1" type="ORF">OH136_01240</name>
</gene>